<dbReference type="EMBL" id="CAJVPZ010040824">
    <property type="protein sequence ID" value="CAG8760442.1"/>
    <property type="molecule type" value="Genomic_DNA"/>
</dbReference>
<evidence type="ECO:0000313" key="2">
    <source>
        <dbReference type="Proteomes" id="UP000789396"/>
    </source>
</evidence>
<proteinExistence type="predicted"/>
<evidence type="ECO:0000313" key="1">
    <source>
        <dbReference type="EMBL" id="CAG8760442.1"/>
    </source>
</evidence>
<organism evidence="1 2">
    <name type="scientific">Racocetra fulgida</name>
    <dbReference type="NCBI Taxonomy" id="60492"/>
    <lineage>
        <taxon>Eukaryota</taxon>
        <taxon>Fungi</taxon>
        <taxon>Fungi incertae sedis</taxon>
        <taxon>Mucoromycota</taxon>
        <taxon>Glomeromycotina</taxon>
        <taxon>Glomeromycetes</taxon>
        <taxon>Diversisporales</taxon>
        <taxon>Gigasporaceae</taxon>
        <taxon>Racocetra</taxon>
    </lineage>
</organism>
<sequence length="70" mass="8146">TQDKKQVVADNENYSELVSNLGSQNKTKFNNVFTEGTSWFKEQYLIQHLNSKDHQKAQEIETCIQLTINK</sequence>
<dbReference type="Proteomes" id="UP000789396">
    <property type="component" value="Unassembled WGS sequence"/>
</dbReference>
<protein>
    <submittedName>
        <fullName evidence="1">2969_t:CDS:1</fullName>
    </submittedName>
</protein>
<comment type="caution">
    <text evidence="1">The sequence shown here is derived from an EMBL/GenBank/DDBJ whole genome shotgun (WGS) entry which is preliminary data.</text>
</comment>
<accession>A0A9N9J0S4</accession>
<name>A0A9N9J0S4_9GLOM</name>
<dbReference type="OrthoDB" id="10371714at2759"/>
<reference evidence="1" key="1">
    <citation type="submission" date="2021-06" db="EMBL/GenBank/DDBJ databases">
        <authorList>
            <person name="Kallberg Y."/>
            <person name="Tangrot J."/>
            <person name="Rosling A."/>
        </authorList>
    </citation>
    <scope>NUCLEOTIDE SEQUENCE</scope>
    <source>
        <strain evidence="1">IN212</strain>
    </source>
</reference>
<gene>
    <name evidence="1" type="ORF">RFULGI_LOCUS14268</name>
</gene>
<feature type="non-terminal residue" evidence="1">
    <location>
        <position position="1"/>
    </location>
</feature>
<keyword evidence="2" id="KW-1185">Reference proteome</keyword>
<feature type="non-terminal residue" evidence="1">
    <location>
        <position position="70"/>
    </location>
</feature>
<dbReference type="AlphaFoldDB" id="A0A9N9J0S4"/>